<dbReference type="GO" id="GO:0009099">
    <property type="term" value="P:L-valine biosynthetic process"/>
    <property type="evidence" value="ECO:0007669"/>
    <property type="project" value="UniProtKB-UniPathway"/>
</dbReference>
<dbReference type="FunFam" id="3.40.50.970:FF:000007">
    <property type="entry name" value="Acetolactate synthase"/>
    <property type="match status" value="1"/>
</dbReference>
<dbReference type="EMBL" id="NFHM01000067">
    <property type="protein sequence ID" value="OUN37785.1"/>
    <property type="molecule type" value="Genomic_DNA"/>
</dbReference>
<dbReference type="InterPro" id="IPR045229">
    <property type="entry name" value="TPP_enz"/>
</dbReference>
<name>A0A1Y3TP94_9FIRM</name>
<dbReference type="GO" id="GO:0003984">
    <property type="term" value="F:acetolactate synthase activity"/>
    <property type="evidence" value="ECO:0007669"/>
    <property type="project" value="UniProtKB-EC"/>
</dbReference>
<dbReference type="Gene3D" id="3.40.50.1220">
    <property type="entry name" value="TPP-binding domain"/>
    <property type="match status" value="1"/>
</dbReference>
<evidence type="ECO:0000256" key="6">
    <source>
        <dbReference type="ARBA" id="ARBA00023052"/>
    </source>
</evidence>
<comment type="similarity">
    <text evidence="3 9">Belongs to the TPP enzyme family.</text>
</comment>
<dbReference type="Pfam" id="PF02775">
    <property type="entry name" value="TPP_enzyme_C"/>
    <property type="match status" value="1"/>
</dbReference>
<feature type="domain" description="Thiamine pyrophosphate enzyme N-terminal TPP-binding" evidence="12">
    <location>
        <begin position="3"/>
        <end position="118"/>
    </location>
</feature>
<feature type="domain" description="Thiamine pyrophosphate enzyme central" evidence="10">
    <location>
        <begin position="193"/>
        <end position="328"/>
    </location>
</feature>
<dbReference type="PROSITE" id="PS00187">
    <property type="entry name" value="TPP_ENZYMES"/>
    <property type="match status" value="1"/>
</dbReference>
<evidence type="ECO:0000256" key="2">
    <source>
        <dbReference type="ARBA" id="ARBA00005025"/>
    </source>
</evidence>
<accession>A0A1Y3TP94</accession>
<dbReference type="Gene3D" id="3.40.50.970">
    <property type="match status" value="2"/>
</dbReference>
<dbReference type="UniPathway" id="UPA00047">
    <property type="reaction ID" value="UER00055"/>
</dbReference>
<evidence type="ECO:0000256" key="7">
    <source>
        <dbReference type="ARBA" id="ARBA00023304"/>
    </source>
</evidence>
<dbReference type="GO" id="GO:0000287">
    <property type="term" value="F:magnesium ion binding"/>
    <property type="evidence" value="ECO:0007669"/>
    <property type="project" value="UniProtKB-UniRule"/>
</dbReference>
<sequence length="543" mass="58518">MNMTGAQSMVRCLEEEDVSHIFGYPGATICPFYEALYHSESIQHILVRQEQSAAHMASGYARITGKAGVCVVTSGPGATNLITGIATAYMDSIPLVAITGQVQSYLLGRDIFQEVDITGAVSPFIKHTYLIKKAEDIPRIFKEAFHIATTGRPGPVLIDVPIDMQEAEIDFSYPEEVNIRGYKPTINGNLKQLKKVVGAIAAAERPLICVGGGAFCAKAQEQVRQLCEETKIPMVTTMMGLGVLPTSHPLNIGMIGSFGHKTANMALSQTDLLILVGARVGDRAITAPEKISSQSKTIHIDIDPAEIGKNVNPTVPLVGDLRAVLESLLAEPPVSNCSHWSEYLQQEAAAEKATMPDPRPDTIQPKRLMAEIGKQISEDACVVADVGQNQIWAAKYLPMRQGRFLTTGGLGTMGYALPAAIGVKIAAPEKQTIVVCGDGAFQMTNNELSTMVEQGCDVKIVLLNNRTSGMVCELQRIAKRHKFAVALPDTPDFGKLADAFGVKSRRISQDADMADAIAEMLAYDGPYLLECVVSEAENSKVNM</sequence>
<dbReference type="EC" id="2.2.1.6" evidence="4 9"/>
<keyword evidence="5 9" id="KW-0028">Amino-acid biosynthesis</keyword>
<organism evidence="13 14">
    <name type="scientific">Anaerotignum lactatifermentans</name>
    <dbReference type="NCBI Taxonomy" id="160404"/>
    <lineage>
        <taxon>Bacteria</taxon>
        <taxon>Bacillati</taxon>
        <taxon>Bacillota</taxon>
        <taxon>Clostridia</taxon>
        <taxon>Lachnospirales</taxon>
        <taxon>Anaerotignaceae</taxon>
        <taxon>Anaerotignum</taxon>
    </lineage>
</organism>
<evidence type="ECO:0000256" key="3">
    <source>
        <dbReference type="ARBA" id="ARBA00007812"/>
    </source>
</evidence>
<comment type="cofactor">
    <cofactor evidence="9">
        <name>Mg(2+)</name>
        <dbReference type="ChEBI" id="CHEBI:18420"/>
    </cofactor>
    <text evidence="9">Binds 1 Mg(2+) ion per subunit.</text>
</comment>
<protein>
    <recommendedName>
        <fullName evidence="4 9">Acetolactate synthase</fullName>
        <ecNumber evidence="4 9">2.2.1.6</ecNumber>
    </recommendedName>
</protein>
<dbReference type="SUPFAM" id="SSF52518">
    <property type="entry name" value="Thiamin diphosphate-binding fold (THDP-binding)"/>
    <property type="match status" value="2"/>
</dbReference>
<dbReference type="InterPro" id="IPR012000">
    <property type="entry name" value="Thiamin_PyroP_enz_cen_dom"/>
</dbReference>
<gene>
    <name evidence="13" type="ORF">B5G26_16475</name>
</gene>
<dbReference type="InterPro" id="IPR029035">
    <property type="entry name" value="DHS-like_NAD/FAD-binding_dom"/>
</dbReference>
<comment type="cofactor">
    <cofactor evidence="9">
        <name>thiamine diphosphate</name>
        <dbReference type="ChEBI" id="CHEBI:58937"/>
    </cofactor>
    <text evidence="9">Binds 1 thiamine pyrophosphate per subunit.</text>
</comment>
<keyword evidence="6 9" id="KW-0786">Thiamine pyrophosphate</keyword>
<feature type="domain" description="Thiamine pyrophosphate enzyme TPP-binding" evidence="11">
    <location>
        <begin position="385"/>
        <end position="531"/>
    </location>
</feature>
<dbReference type="GO" id="GO:0030976">
    <property type="term" value="F:thiamine pyrophosphate binding"/>
    <property type="evidence" value="ECO:0007669"/>
    <property type="project" value="UniProtKB-UniRule"/>
</dbReference>
<dbReference type="SUPFAM" id="SSF52467">
    <property type="entry name" value="DHS-like NAD/FAD-binding domain"/>
    <property type="match status" value="1"/>
</dbReference>
<comment type="pathway">
    <text evidence="1 9">Amino-acid biosynthesis; L-isoleucine biosynthesis; L-isoleucine from 2-oxobutanoate: step 1/4.</text>
</comment>
<dbReference type="InterPro" id="IPR011766">
    <property type="entry name" value="TPP_enzyme_TPP-bd"/>
</dbReference>
<dbReference type="GO" id="GO:0005948">
    <property type="term" value="C:acetolactate synthase complex"/>
    <property type="evidence" value="ECO:0007669"/>
    <property type="project" value="TreeGrafter"/>
</dbReference>
<dbReference type="NCBIfam" id="TIGR00118">
    <property type="entry name" value="acolac_lg"/>
    <property type="match status" value="1"/>
</dbReference>
<comment type="catalytic activity">
    <reaction evidence="8 9">
        <text>2 pyruvate + H(+) = (2S)-2-acetolactate + CO2</text>
        <dbReference type="Rhea" id="RHEA:25249"/>
        <dbReference type="ChEBI" id="CHEBI:15361"/>
        <dbReference type="ChEBI" id="CHEBI:15378"/>
        <dbReference type="ChEBI" id="CHEBI:16526"/>
        <dbReference type="ChEBI" id="CHEBI:58476"/>
        <dbReference type="EC" id="2.2.1.6"/>
    </reaction>
</comment>
<keyword evidence="9" id="KW-0479">Metal-binding</keyword>
<dbReference type="PANTHER" id="PTHR18968">
    <property type="entry name" value="THIAMINE PYROPHOSPHATE ENZYMES"/>
    <property type="match status" value="1"/>
</dbReference>
<evidence type="ECO:0000256" key="8">
    <source>
        <dbReference type="ARBA" id="ARBA00048670"/>
    </source>
</evidence>
<dbReference type="InterPro" id="IPR029061">
    <property type="entry name" value="THDP-binding"/>
</dbReference>
<proteinExistence type="inferred from homology"/>
<evidence type="ECO:0000259" key="12">
    <source>
        <dbReference type="Pfam" id="PF02776"/>
    </source>
</evidence>
<dbReference type="InterPro" id="IPR000399">
    <property type="entry name" value="TPP-bd_CS"/>
</dbReference>
<keyword evidence="7 9" id="KW-0100">Branched-chain amino acid biosynthesis</keyword>
<dbReference type="UniPathway" id="UPA00049">
    <property type="reaction ID" value="UER00059"/>
</dbReference>
<dbReference type="PANTHER" id="PTHR18968:SF13">
    <property type="entry name" value="ACETOLACTATE SYNTHASE CATALYTIC SUBUNIT, MITOCHONDRIAL"/>
    <property type="match status" value="1"/>
</dbReference>
<dbReference type="InterPro" id="IPR012846">
    <property type="entry name" value="Acetolactate_synth_lsu"/>
</dbReference>
<dbReference type="RefSeq" id="WP_087990404.1">
    <property type="nucleotide sequence ID" value="NZ_JBKYBB010000060.1"/>
</dbReference>
<evidence type="ECO:0000259" key="11">
    <source>
        <dbReference type="Pfam" id="PF02775"/>
    </source>
</evidence>
<evidence type="ECO:0000256" key="9">
    <source>
        <dbReference type="RuleBase" id="RU003591"/>
    </source>
</evidence>
<evidence type="ECO:0000256" key="5">
    <source>
        <dbReference type="ARBA" id="ARBA00022605"/>
    </source>
</evidence>
<evidence type="ECO:0000313" key="13">
    <source>
        <dbReference type="EMBL" id="OUN37785.1"/>
    </source>
</evidence>
<evidence type="ECO:0000256" key="4">
    <source>
        <dbReference type="ARBA" id="ARBA00013145"/>
    </source>
</evidence>
<evidence type="ECO:0000256" key="1">
    <source>
        <dbReference type="ARBA" id="ARBA00004974"/>
    </source>
</evidence>
<comment type="pathway">
    <text evidence="2 9">Amino-acid biosynthesis; L-valine biosynthesis; L-valine from pyruvate: step 1/4.</text>
</comment>
<dbReference type="CDD" id="cd07035">
    <property type="entry name" value="TPP_PYR_POX_like"/>
    <property type="match status" value="1"/>
</dbReference>
<keyword evidence="9" id="KW-0460">Magnesium</keyword>
<evidence type="ECO:0000313" key="14">
    <source>
        <dbReference type="Proteomes" id="UP000195455"/>
    </source>
</evidence>
<dbReference type="GO" id="GO:0009097">
    <property type="term" value="P:isoleucine biosynthetic process"/>
    <property type="evidence" value="ECO:0007669"/>
    <property type="project" value="UniProtKB-UniPathway"/>
</dbReference>
<evidence type="ECO:0000259" key="10">
    <source>
        <dbReference type="Pfam" id="PF00205"/>
    </source>
</evidence>
<dbReference type="GO" id="GO:0050660">
    <property type="term" value="F:flavin adenine dinucleotide binding"/>
    <property type="evidence" value="ECO:0007669"/>
    <property type="project" value="InterPro"/>
</dbReference>
<dbReference type="Pfam" id="PF02776">
    <property type="entry name" value="TPP_enzyme_N"/>
    <property type="match status" value="1"/>
</dbReference>
<dbReference type="Pfam" id="PF00205">
    <property type="entry name" value="TPP_enzyme_M"/>
    <property type="match status" value="1"/>
</dbReference>
<dbReference type="Proteomes" id="UP000195455">
    <property type="component" value="Unassembled WGS sequence"/>
</dbReference>
<dbReference type="InterPro" id="IPR012001">
    <property type="entry name" value="Thiamin_PyroP_enz_TPP-bd_dom"/>
</dbReference>
<reference evidence="14" key="1">
    <citation type="submission" date="2017-04" db="EMBL/GenBank/DDBJ databases">
        <title>Function of individual gut microbiota members based on whole genome sequencing of pure cultures obtained from chicken caecum.</title>
        <authorList>
            <person name="Medvecky M."/>
            <person name="Cejkova D."/>
            <person name="Polansky O."/>
            <person name="Karasova D."/>
            <person name="Kubasova T."/>
            <person name="Cizek A."/>
            <person name="Rychlik I."/>
        </authorList>
    </citation>
    <scope>NUCLEOTIDE SEQUENCE [LARGE SCALE GENOMIC DNA]</scope>
    <source>
        <strain evidence="14">An75</strain>
    </source>
</reference>
<keyword evidence="9" id="KW-0808">Transferase</keyword>
<dbReference type="AlphaFoldDB" id="A0A1Y3TP94"/>
<comment type="caution">
    <text evidence="13">The sequence shown here is derived from an EMBL/GenBank/DDBJ whole genome shotgun (WGS) entry which is preliminary data.</text>
</comment>